<dbReference type="InterPro" id="IPR036237">
    <property type="entry name" value="Xyl_isomerase-like_sf"/>
</dbReference>
<dbReference type="Gene3D" id="3.20.20.150">
    <property type="entry name" value="Divalent-metal-dependent TIM barrel enzymes"/>
    <property type="match status" value="1"/>
</dbReference>
<dbReference type="PANTHER" id="PTHR12110">
    <property type="entry name" value="HYDROXYPYRUVATE ISOMERASE"/>
    <property type="match status" value="1"/>
</dbReference>
<dbReference type="RefSeq" id="WP_145199969.1">
    <property type="nucleotide sequence ID" value="NZ_CP036267.1"/>
</dbReference>
<dbReference type="Proteomes" id="UP000315724">
    <property type="component" value="Chromosome"/>
</dbReference>
<organism evidence="3 4">
    <name type="scientific">Thalassoglobus polymorphus</name>
    <dbReference type="NCBI Taxonomy" id="2527994"/>
    <lineage>
        <taxon>Bacteria</taxon>
        <taxon>Pseudomonadati</taxon>
        <taxon>Planctomycetota</taxon>
        <taxon>Planctomycetia</taxon>
        <taxon>Planctomycetales</taxon>
        <taxon>Planctomycetaceae</taxon>
        <taxon>Thalassoglobus</taxon>
    </lineage>
</organism>
<name>A0A517QPI1_9PLAN</name>
<dbReference type="InterPro" id="IPR006311">
    <property type="entry name" value="TAT_signal"/>
</dbReference>
<evidence type="ECO:0000313" key="4">
    <source>
        <dbReference type="Proteomes" id="UP000315724"/>
    </source>
</evidence>
<dbReference type="InterPro" id="IPR013022">
    <property type="entry name" value="Xyl_isomerase-like_TIM-brl"/>
</dbReference>
<accession>A0A517QPI1</accession>
<dbReference type="PROSITE" id="PS51318">
    <property type="entry name" value="TAT"/>
    <property type="match status" value="1"/>
</dbReference>
<feature type="domain" description="Xylose isomerase-like TIM barrel" evidence="2">
    <location>
        <begin position="68"/>
        <end position="289"/>
    </location>
</feature>
<keyword evidence="1" id="KW-0732">Signal</keyword>
<keyword evidence="3" id="KW-0413">Isomerase</keyword>
<proteinExistence type="predicted"/>
<dbReference type="KEGG" id="tpol:Mal48_27890"/>
<dbReference type="EMBL" id="CP036267">
    <property type="protein sequence ID" value="QDT33536.1"/>
    <property type="molecule type" value="Genomic_DNA"/>
</dbReference>
<dbReference type="InterPro" id="IPR050312">
    <property type="entry name" value="IolE/XylAMocC-like"/>
</dbReference>
<dbReference type="SUPFAM" id="SSF51658">
    <property type="entry name" value="Xylose isomerase-like"/>
    <property type="match status" value="1"/>
</dbReference>
<protein>
    <submittedName>
        <fullName evidence="3">Xylose isomerase-like TIM barrel</fullName>
    </submittedName>
</protein>
<dbReference type="GO" id="GO:0016853">
    <property type="term" value="F:isomerase activity"/>
    <property type="evidence" value="ECO:0007669"/>
    <property type="project" value="UniProtKB-KW"/>
</dbReference>
<evidence type="ECO:0000256" key="1">
    <source>
        <dbReference type="SAM" id="SignalP"/>
    </source>
</evidence>
<dbReference type="AlphaFoldDB" id="A0A517QPI1"/>
<reference evidence="3 4" key="1">
    <citation type="submission" date="2019-02" db="EMBL/GenBank/DDBJ databases">
        <title>Deep-cultivation of Planctomycetes and their phenomic and genomic characterization uncovers novel biology.</title>
        <authorList>
            <person name="Wiegand S."/>
            <person name="Jogler M."/>
            <person name="Boedeker C."/>
            <person name="Pinto D."/>
            <person name="Vollmers J."/>
            <person name="Rivas-Marin E."/>
            <person name="Kohn T."/>
            <person name="Peeters S.H."/>
            <person name="Heuer A."/>
            <person name="Rast P."/>
            <person name="Oberbeckmann S."/>
            <person name="Bunk B."/>
            <person name="Jeske O."/>
            <person name="Meyerdierks A."/>
            <person name="Storesund J.E."/>
            <person name="Kallscheuer N."/>
            <person name="Luecker S."/>
            <person name="Lage O.M."/>
            <person name="Pohl T."/>
            <person name="Merkel B.J."/>
            <person name="Hornburger P."/>
            <person name="Mueller R.-W."/>
            <person name="Bruemmer F."/>
            <person name="Labrenz M."/>
            <person name="Spormann A.M."/>
            <person name="Op den Camp H."/>
            <person name="Overmann J."/>
            <person name="Amann R."/>
            <person name="Jetten M.S.M."/>
            <person name="Mascher T."/>
            <person name="Medema M.H."/>
            <person name="Devos D.P."/>
            <person name="Kaster A.-K."/>
            <person name="Ovreas L."/>
            <person name="Rohde M."/>
            <person name="Galperin M.Y."/>
            <person name="Jogler C."/>
        </authorList>
    </citation>
    <scope>NUCLEOTIDE SEQUENCE [LARGE SCALE GENOMIC DNA]</scope>
    <source>
        <strain evidence="3 4">Mal48</strain>
    </source>
</reference>
<dbReference type="PANTHER" id="PTHR12110:SF53">
    <property type="entry name" value="BLR5974 PROTEIN"/>
    <property type="match status" value="1"/>
</dbReference>
<feature type="signal peptide" evidence="1">
    <location>
        <begin position="1"/>
        <end position="30"/>
    </location>
</feature>
<gene>
    <name evidence="3" type="ORF">Mal48_27890</name>
</gene>
<evidence type="ECO:0000313" key="3">
    <source>
        <dbReference type="EMBL" id="QDT33536.1"/>
    </source>
</evidence>
<dbReference type="OrthoDB" id="9810637at2"/>
<sequence precursor="true">MTSTTLHRRRFLQTTAAIGASALLPSLGLAADKSPLFKISVAQWSLHKALFAKKIDNLDFAQIAKDEFDIDAIEYVNQFFKDKAKDKKYLAEMHKRAADHGVNSLLIMVDGEGQLGAREKAKRAQTVENHKKWVEAAANLGCHAIRVNAASSGTYEEQIELAADGLNQLTQYASTYQLRVIVENHGGYSSDGAWLAEVMRRVNHPHCGTLPDFGNFRVRGNSWYDRYEGVKELMPYAHAVSAKSHDFDENGNETRTDYNRMMDIVLDAGYRGYVGIEYEGSALDEYAGIKATKKLLERTRNELTKVYG</sequence>
<evidence type="ECO:0000259" key="2">
    <source>
        <dbReference type="Pfam" id="PF01261"/>
    </source>
</evidence>
<dbReference type="Pfam" id="PF01261">
    <property type="entry name" value="AP_endonuc_2"/>
    <property type="match status" value="1"/>
</dbReference>
<keyword evidence="4" id="KW-1185">Reference proteome</keyword>
<feature type="chain" id="PRO_5021830576" evidence="1">
    <location>
        <begin position="31"/>
        <end position="308"/>
    </location>
</feature>